<dbReference type="InterPro" id="IPR007110">
    <property type="entry name" value="Ig-like_dom"/>
</dbReference>
<dbReference type="GO" id="GO:0050808">
    <property type="term" value="P:synapse organization"/>
    <property type="evidence" value="ECO:0007669"/>
    <property type="project" value="TreeGrafter"/>
</dbReference>
<sequence>MRNIRSRALTTALSVCAGDVIIIHPSERTLSVAAGESILLKCQAVDGARITWYHQSTEIAPHATARRRVEEVVDSVTGMRTSVLTINDAAFSDSGRITCKNPSDIFDTDAVVVRVSSFEEAQGVEIVEPVDARIVIDASKSFTLKCVGDVDRDLIWTYNGQPLSAGARVLVTKAADIDERTMVSMLSRMSLRPGDSGTYACHDASDLRNFDDVEVMVRPADRGQARVEIVTPREGSTTLKVGDTLNVMCRAGLDTDVTWYVDGSPARPDQRRVYVHEAVDENENIKTSLLVVEGVTSADAGTYTCKNAASSTDVDDVTVYVLSKDGAALHPEAVPSKVMDVVMRVDAGVTLQCSFEATVSHVPEWSRDNQVLTSGSKYIINSDSTPTILKIRNTKRSDVGIYKCSFKDVVTNHVAGVVVFNISTAPCDRLEAPSHGSFENCPSDPQYGETCTFRCDDGYTLTSSVPLVCERDGGRTYWRGHTPSCKVLSDVEPEVPTSLSHVLLRVGSTLKLQCRQGAFWDRNGVRLRNGDKFTIGSDALIIKNTGASDIGIYDCTIHRNGRALVRGIKKFNVTTVACSRLVPPSHGSVRNCSDDQVFGETCNFRCNHGYRLVGSRSRTCELAHSQTQVYWTGDTPTCRGGSRSWKGQAREIRR</sequence>
<feature type="domain" description="Ig-like" evidence="4">
    <location>
        <begin position="232"/>
        <end position="315"/>
    </location>
</feature>
<gene>
    <name evidence="6" type="ORF">NP493_495g02006</name>
</gene>
<dbReference type="Gene3D" id="2.60.40.10">
    <property type="entry name" value="Immunoglobulins"/>
    <property type="match status" value="5"/>
</dbReference>
<name>A0AAD9KX82_RIDPI</name>
<evidence type="ECO:0000256" key="2">
    <source>
        <dbReference type="ARBA" id="ARBA00023157"/>
    </source>
</evidence>
<dbReference type="SMART" id="SM00032">
    <property type="entry name" value="CCP"/>
    <property type="match status" value="2"/>
</dbReference>
<dbReference type="SMART" id="SM00408">
    <property type="entry name" value="IGc2"/>
    <property type="match status" value="5"/>
</dbReference>
<feature type="domain" description="Ig-like" evidence="4">
    <location>
        <begin position="493"/>
        <end position="565"/>
    </location>
</feature>
<evidence type="ECO:0000313" key="7">
    <source>
        <dbReference type="Proteomes" id="UP001209878"/>
    </source>
</evidence>
<comment type="caution">
    <text evidence="3">Lacks conserved residue(s) required for the propagation of feature annotation.</text>
</comment>
<dbReference type="InterPro" id="IPR036179">
    <property type="entry name" value="Ig-like_dom_sf"/>
</dbReference>
<dbReference type="PANTHER" id="PTHR45080:SF8">
    <property type="entry name" value="IG-LIKE DOMAIN-CONTAINING PROTEIN"/>
    <property type="match status" value="1"/>
</dbReference>
<dbReference type="CDD" id="cd00033">
    <property type="entry name" value="CCP"/>
    <property type="match status" value="2"/>
</dbReference>
<dbReference type="Pfam" id="PF07679">
    <property type="entry name" value="I-set"/>
    <property type="match status" value="1"/>
</dbReference>
<dbReference type="SMART" id="SM00409">
    <property type="entry name" value="IG"/>
    <property type="match status" value="5"/>
</dbReference>
<feature type="domain" description="Ig-like" evidence="4">
    <location>
        <begin position="331"/>
        <end position="415"/>
    </location>
</feature>
<dbReference type="PROSITE" id="PS50835">
    <property type="entry name" value="IG_LIKE"/>
    <property type="match status" value="4"/>
</dbReference>
<evidence type="ECO:0000259" key="5">
    <source>
        <dbReference type="PROSITE" id="PS50923"/>
    </source>
</evidence>
<proteinExistence type="predicted"/>
<keyword evidence="3" id="KW-0768">Sushi</keyword>
<feature type="domain" description="Sushi" evidence="5">
    <location>
        <begin position="425"/>
        <end position="487"/>
    </location>
</feature>
<protein>
    <submittedName>
        <fullName evidence="6">Uncharacterized protein</fullName>
    </submittedName>
</protein>
<dbReference type="GO" id="GO:0005886">
    <property type="term" value="C:plasma membrane"/>
    <property type="evidence" value="ECO:0007669"/>
    <property type="project" value="TreeGrafter"/>
</dbReference>
<accession>A0AAD9KX82</accession>
<dbReference type="Pfam" id="PF13927">
    <property type="entry name" value="Ig_3"/>
    <property type="match status" value="2"/>
</dbReference>
<dbReference type="SUPFAM" id="SSF57535">
    <property type="entry name" value="Complement control module/SCR domain"/>
    <property type="match status" value="2"/>
</dbReference>
<reference evidence="6" key="1">
    <citation type="journal article" date="2023" name="Mol. Biol. Evol.">
        <title>Third-Generation Sequencing Reveals the Adaptive Role of the Epigenome in Three Deep-Sea Polychaetes.</title>
        <authorList>
            <person name="Perez M."/>
            <person name="Aroh O."/>
            <person name="Sun Y."/>
            <person name="Lan Y."/>
            <person name="Juniper S.K."/>
            <person name="Young C.R."/>
            <person name="Angers B."/>
            <person name="Qian P.Y."/>
        </authorList>
    </citation>
    <scope>NUCLEOTIDE SEQUENCE</scope>
    <source>
        <strain evidence="6">R07B-5</strain>
    </source>
</reference>
<dbReference type="InterPro" id="IPR013098">
    <property type="entry name" value="Ig_I-set"/>
</dbReference>
<dbReference type="EMBL" id="JAODUO010000495">
    <property type="protein sequence ID" value="KAK2179358.1"/>
    <property type="molecule type" value="Genomic_DNA"/>
</dbReference>
<dbReference type="GO" id="GO:0008046">
    <property type="term" value="F:axon guidance receptor activity"/>
    <property type="evidence" value="ECO:0007669"/>
    <property type="project" value="TreeGrafter"/>
</dbReference>
<dbReference type="InterPro" id="IPR035976">
    <property type="entry name" value="Sushi/SCR/CCP_sf"/>
</dbReference>
<evidence type="ECO:0000256" key="1">
    <source>
        <dbReference type="ARBA" id="ARBA00022729"/>
    </source>
</evidence>
<evidence type="ECO:0000259" key="4">
    <source>
        <dbReference type="PROSITE" id="PS50835"/>
    </source>
</evidence>
<organism evidence="6 7">
    <name type="scientific">Ridgeia piscesae</name>
    <name type="common">Tubeworm</name>
    <dbReference type="NCBI Taxonomy" id="27915"/>
    <lineage>
        <taxon>Eukaryota</taxon>
        <taxon>Metazoa</taxon>
        <taxon>Spiralia</taxon>
        <taxon>Lophotrochozoa</taxon>
        <taxon>Annelida</taxon>
        <taxon>Polychaeta</taxon>
        <taxon>Sedentaria</taxon>
        <taxon>Canalipalpata</taxon>
        <taxon>Sabellida</taxon>
        <taxon>Siboglinidae</taxon>
        <taxon>Ridgeia</taxon>
    </lineage>
</organism>
<dbReference type="InterPro" id="IPR003598">
    <property type="entry name" value="Ig_sub2"/>
</dbReference>
<dbReference type="InterPro" id="IPR003599">
    <property type="entry name" value="Ig_sub"/>
</dbReference>
<keyword evidence="2" id="KW-1015">Disulfide bond</keyword>
<dbReference type="InterPro" id="IPR013783">
    <property type="entry name" value="Ig-like_fold"/>
</dbReference>
<dbReference type="InterPro" id="IPR050958">
    <property type="entry name" value="Cell_Adh-Cytoskel_Orgn"/>
</dbReference>
<dbReference type="SUPFAM" id="SSF48726">
    <property type="entry name" value="Immunoglobulin"/>
    <property type="match status" value="4"/>
</dbReference>
<dbReference type="AlphaFoldDB" id="A0AAD9KX82"/>
<keyword evidence="1" id="KW-0732">Signal</keyword>
<dbReference type="Gene3D" id="2.10.70.10">
    <property type="entry name" value="Complement Module, domain 1"/>
    <property type="match status" value="2"/>
</dbReference>
<dbReference type="GO" id="GO:0030424">
    <property type="term" value="C:axon"/>
    <property type="evidence" value="ECO:0007669"/>
    <property type="project" value="TreeGrafter"/>
</dbReference>
<dbReference type="GO" id="GO:0007156">
    <property type="term" value="P:homophilic cell adhesion via plasma membrane adhesion molecules"/>
    <property type="evidence" value="ECO:0007669"/>
    <property type="project" value="TreeGrafter"/>
</dbReference>
<keyword evidence="7" id="KW-1185">Reference proteome</keyword>
<dbReference type="Proteomes" id="UP001209878">
    <property type="component" value="Unassembled WGS sequence"/>
</dbReference>
<dbReference type="GO" id="GO:0043025">
    <property type="term" value="C:neuronal cell body"/>
    <property type="evidence" value="ECO:0007669"/>
    <property type="project" value="TreeGrafter"/>
</dbReference>
<dbReference type="PANTHER" id="PTHR45080">
    <property type="entry name" value="CONTACTIN 5"/>
    <property type="match status" value="1"/>
</dbReference>
<feature type="domain" description="Ig-like" evidence="4">
    <location>
        <begin position="25"/>
        <end position="99"/>
    </location>
</feature>
<evidence type="ECO:0000256" key="3">
    <source>
        <dbReference type="PROSITE-ProRule" id="PRU00302"/>
    </source>
</evidence>
<dbReference type="InterPro" id="IPR000436">
    <property type="entry name" value="Sushi_SCR_CCP_dom"/>
</dbReference>
<dbReference type="PROSITE" id="PS50923">
    <property type="entry name" value="SUSHI"/>
    <property type="match status" value="2"/>
</dbReference>
<comment type="caution">
    <text evidence="6">The sequence shown here is derived from an EMBL/GenBank/DDBJ whole genome shotgun (WGS) entry which is preliminary data.</text>
</comment>
<evidence type="ECO:0000313" key="6">
    <source>
        <dbReference type="EMBL" id="KAK2179358.1"/>
    </source>
</evidence>
<feature type="domain" description="Sushi" evidence="5">
    <location>
        <begin position="576"/>
        <end position="640"/>
    </location>
</feature>
<dbReference type="Pfam" id="PF00084">
    <property type="entry name" value="Sushi"/>
    <property type="match status" value="2"/>
</dbReference>